<keyword evidence="4" id="KW-1185">Reference proteome</keyword>
<dbReference type="AlphaFoldDB" id="A0A1J7IX46"/>
<protein>
    <recommendedName>
        <fullName evidence="5">Glycosyltransferase 2</fullName>
    </recommendedName>
</protein>
<sequence length="644" mass="71414">MSSIFLSDEELGKKDDDRKPALLPTIRSQQHWAPARPSPRKTLKRLALAVTIGFVVYLFIHNIPTDLPIRDRRRPVYNHGDGQEINPFQPPPRKSRPPPPSHAGHEPEPSAQQYNGPVKFLDLAESLHAISSTRGGFLINKNVLFAASSLKSAAALLPIACQMGSELRSYVHFALMSRSEIDIDELRAVNGVDESCHVIFHDARPDYPTISTEARLATAVMRALFHIHSYMHPQAVIVDASAIENDYFLRAIRMQARGMGVPVVDLPQDSQKHLAYITKLDSSSLGAWNKFHADILIHASSGASGSLIRLLKSLSAADYTSCAIPHLTIELPHDVDAPTQEFLRSFQWPPAHIDNPTNVNQLSLRHRIAGWSLNEEENSIRFLESFWPASPQDSHVLVLSPQTELSPSFYHYLRYSVLEYKYSAAALMQQWDTRLMGISLDLPSTYLNDSTAFNPPTKKDAPQQSTDHPTDGPTPFLWQAPNSNAVLILGQKWVELHGFVSRLLAVQHRLPASPASFLSTKSVSKKYPSWLEHALRLSRARGYWTLYPGDSTAVGHLATVHTELYKAPEEYEEELVPDSRAEKEAAAGQKTLATGLVLSPGGGGLLLPPFRELPLVSWDGRTVGLEELDAAAAEYTTEFRGSVG</sequence>
<accession>A0A1J7IX46</accession>
<gene>
    <name evidence="3" type="ORF">CONLIGDRAFT_557456</name>
</gene>
<feature type="region of interest" description="Disordered" evidence="1">
    <location>
        <begin position="74"/>
        <end position="114"/>
    </location>
</feature>
<keyword evidence="2" id="KW-0472">Membrane</keyword>
<evidence type="ECO:0000256" key="1">
    <source>
        <dbReference type="SAM" id="MobiDB-lite"/>
    </source>
</evidence>
<feature type="compositionally biased region" description="Basic and acidic residues" evidence="1">
    <location>
        <begin position="10"/>
        <end position="20"/>
    </location>
</feature>
<evidence type="ECO:0000313" key="4">
    <source>
        <dbReference type="Proteomes" id="UP000182658"/>
    </source>
</evidence>
<evidence type="ECO:0000256" key="2">
    <source>
        <dbReference type="SAM" id="Phobius"/>
    </source>
</evidence>
<organism evidence="3 4">
    <name type="scientific">Coniochaeta ligniaria NRRL 30616</name>
    <dbReference type="NCBI Taxonomy" id="1408157"/>
    <lineage>
        <taxon>Eukaryota</taxon>
        <taxon>Fungi</taxon>
        <taxon>Dikarya</taxon>
        <taxon>Ascomycota</taxon>
        <taxon>Pezizomycotina</taxon>
        <taxon>Sordariomycetes</taxon>
        <taxon>Sordariomycetidae</taxon>
        <taxon>Coniochaetales</taxon>
        <taxon>Coniochaetaceae</taxon>
        <taxon>Coniochaeta</taxon>
    </lineage>
</organism>
<dbReference type="OrthoDB" id="5397682at2759"/>
<dbReference type="STRING" id="1408157.A0A1J7IX46"/>
<keyword evidence="2" id="KW-0812">Transmembrane</keyword>
<feature type="compositionally biased region" description="Pro residues" evidence="1">
    <location>
        <begin position="88"/>
        <end position="101"/>
    </location>
</feature>
<feature type="non-terminal residue" evidence="3">
    <location>
        <position position="644"/>
    </location>
</feature>
<dbReference type="EMBL" id="KV875095">
    <property type="protein sequence ID" value="OIW32070.1"/>
    <property type="molecule type" value="Genomic_DNA"/>
</dbReference>
<feature type="region of interest" description="Disordered" evidence="1">
    <location>
        <begin position="451"/>
        <end position="474"/>
    </location>
</feature>
<reference evidence="3 4" key="1">
    <citation type="submission" date="2016-10" db="EMBL/GenBank/DDBJ databases">
        <title>Draft genome sequence of Coniochaeta ligniaria NRRL30616, a lignocellulolytic fungus for bioabatement of inhibitors in plant biomass hydrolysates.</title>
        <authorList>
            <consortium name="DOE Joint Genome Institute"/>
            <person name="Jimenez D.J."/>
            <person name="Hector R.E."/>
            <person name="Riley R."/>
            <person name="Sun H."/>
            <person name="Grigoriev I.V."/>
            <person name="Van Elsas J.D."/>
            <person name="Nichols N.N."/>
        </authorList>
    </citation>
    <scope>NUCLEOTIDE SEQUENCE [LARGE SCALE GENOMIC DNA]</scope>
    <source>
        <strain evidence="3 4">NRRL 30616</strain>
    </source>
</reference>
<proteinExistence type="predicted"/>
<dbReference type="Proteomes" id="UP000182658">
    <property type="component" value="Unassembled WGS sequence"/>
</dbReference>
<dbReference type="PANTHER" id="PTHR33604:SF3">
    <property type="entry name" value="OSJNBA0004B13.7 PROTEIN"/>
    <property type="match status" value="1"/>
</dbReference>
<evidence type="ECO:0000313" key="3">
    <source>
        <dbReference type="EMBL" id="OIW32070.1"/>
    </source>
</evidence>
<dbReference type="InParanoid" id="A0A1J7IX46"/>
<feature type="region of interest" description="Disordered" evidence="1">
    <location>
        <begin position="1"/>
        <end position="39"/>
    </location>
</feature>
<feature type="transmembrane region" description="Helical" evidence="2">
    <location>
        <begin position="46"/>
        <end position="64"/>
    </location>
</feature>
<dbReference type="PANTHER" id="PTHR33604">
    <property type="entry name" value="OSJNBA0004B13.7 PROTEIN"/>
    <property type="match status" value="1"/>
</dbReference>
<keyword evidence="2" id="KW-1133">Transmembrane helix</keyword>
<name>A0A1J7IX46_9PEZI</name>
<evidence type="ECO:0008006" key="5">
    <source>
        <dbReference type="Google" id="ProtNLM"/>
    </source>
</evidence>